<feature type="transmembrane region" description="Helical" evidence="2">
    <location>
        <begin position="374"/>
        <end position="397"/>
    </location>
</feature>
<feature type="compositionally biased region" description="Low complexity" evidence="1">
    <location>
        <begin position="149"/>
        <end position="167"/>
    </location>
</feature>
<name>A0A212TC90_9MICO</name>
<keyword evidence="2" id="KW-0472">Membrane</keyword>
<dbReference type="PANTHER" id="PTHR34473">
    <property type="entry name" value="UPF0699 TRANSMEMBRANE PROTEIN YDBS"/>
    <property type="match status" value="1"/>
</dbReference>
<proteinExistence type="predicted"/>
<gene>
    <name evidence="4" type="ORF">SAMN05445756_0945</name>
</gene>
<feature type="transmembrane region" description="Helical" evidence="2">
    <location>
        <begin position="189"/>
        <end position="211"/>
    </location>
</feature>
<dbReference type="PANTHER" id="PTHR34473:SF2">
    <property type="entry name" value="UPF0699 TRANSMEMBRANE PROTEIN YDBT"/>
    <property type="match status" value="1"/>
</dbReference>
<reference evidence="4 5" key="1">
    <citation type="submission" date="2017-06" db="EMBL/GenBank/DDBJ databases">
        <authorList>
            <person name="Kim H.J."/>
            <person name="Triplett B.A."/>
        </authorList>
    </citation>
    <scope>NUCLEOTIDE SEQUENCE [LARGE SCALE GENOMIC DNA]</scope>
    <source>
        <strain evidence="4 5">DSM 22179</strain>
    </source>
</reference>
<feature type="domain" description="YdbS-like PH" evidence="3">
    <location>
        <begin position="435"/>
        <end position="511"/>
    </location>
</feature>
<evidence type="ECO:0000256" key="2">
    <source>
        <dbReference type="SAM" id="Phobius"/>
    </source>
</evidence>
<evidence type="ECO:0000313" key="4">
    <source>
        <dbReference type="EMBL" id="SNC63632.1"/>
    </source>
</evidence>
<dbReference type="AlphaFoldDB" id="A0A212TC90"/>
<dbReference type="InterPro" id="IPR005182">
    <property type="entry name" value="YdbS-like_PH"/>
</dbReference>
<accession>A0A212TC90</accession>
<evidence type="ECO:0000256" key="1">
    <source>
        <dbReference type="SAM" id="MobiDB-lite"/>
    </source>
</evidence>
<keyword evidence="5" id="KW-1185">Reference proteome</keyword>
<dbReference type="InterPro" id="IPR014529">
    <property type="entry name" value="UCP026631"/>
</dbReference>
<feature type="transmembrane region" description="Helical" evidence="2">
    <location>
        <begin position="236"/>
        <end position="267"/>
    </location>
</feature>
<dbReference type="EMBL" id="FYEZ01000001">
    <property type="protein sequence ID" value="SNC63632.1"/>
    <property type="molecule type" value="Genomic_DNA"/>
</dbReference>
<dbReference type="PIRSF" id="PIRSF026631">
    <property type="entry name" value="UCP026631"/>
    <property type="match status" value="1"/>
</dbReference>
<feature type="region of interest" description="Disordered" evidence="1">
    <location>
        <begin position="139"/>
        <end position="175"/>
    </location>
</feature>
<dbReference type="Proteomes" id="UP000198122">
    <property type="component" value="Unassembled WGS sequence"/>
</dbReference>
<feature type="transmembrane region" description="Helical" evidence="2">
    <location>
        <begin position="35"/>
        <end position="53"/>
    </location>
</feature>
<feature type="domain" description="YdbS-like PH" evidence="3">
    <location>
        <begin position="50"/>
        <end position="127"/>
    </location>
</feature>
<organism evidence="4 5">
    <name type="scientific">Kytococcus aerolatus</name>
    <dbReference type="NCBI Taxonomy" id="592308"/>
    <lineage>
        <taxon>Bacteria</taxon>
        <taxon>Bacillati</taxon>
        <taxon>Actinomycetota</taxon>
        <taxon>Actinomycetes</taxon>
        <taxon>Micrococcales</taxon>
        <taxon>Kytococcaceae</taxon>
        <taxon>Kytococcus</taxon>
    </lineage>
</organism>
<evidence type="ECO:0000313" key="5">
    <source>
        <dbReference type="Proteomes" id="UP000198122"/>
    </source>
</evidence>
<evidence type="ECO:0000259" key="3">
    <source>
        <dbReference type="Pfam" id="PF03703"/>
    </source>
</evidence>
<feature type="transmembrane region" description="Helical" evidence="2">
    <location>
        <begin position="417"/>
        <end position="435"/>
    </location>
</feature>
<keyword evidence="2" id="KW-0812">Transmembrane</keyword>
<keyword evidence="2" id="KW-1133">Transmembrane helix</keyword>
<protein>
    <submittedName>
        <fullName evidence="4">Putative membrane protein</fullName>
    </submittedName>
</protein>
<dbReference type="Pfam" id="PF03703">
    <property type="entry name" value="bPH_2"/>
    <property type="match status" value="2"/>
</dbReference>
<sequence length="525" mass="56350">MLLVHPVRLAGSLLPLLLVVLFTNSGNAVGQLVSAGIAAVVAVLVTLSQYLTFRFRITEDTLEIRQGWLFRVNTTTRLERVRTVDIEGNVLMRVLRLRKVTLGTGVDDEQVEVEGLPVQEADDLRRSLLWRSQVARAEAAGPTAGGGPVATADPGAAAAPHLPADAPGEPEEAPAEEVLARWRPGWVRFGPLGGSGMLVAAAALGVFSQFADEIIGSAVGRAIGGRVAQVVENLGLWGFLAGALAAGVLVAALFSTIAYVVSWWGVVVERTGRGTLRVRRGLTTTRSNSMEERRIRGVHVIEPWQQRWQRGASLQALVTGAEGGSVEVLPVVHRDETRRLAVRVLDSGEDRATPVDLFDLPLVSHGPRALRRMAVGALVGLFWLGILPAAAGSALLWSIPDAPSTGWLGLPLVAWPWAWALAMAVLFLVPVYPAWRTLGHGVTDHHVYFRSGAILRHHLVLEKDGILGWVVNESFFQRRLGLCSVTATLAGGGEAHTLENLPMEDAVRLLRAASPELVGQFSRAA</sequence>